<keyword evidence="3 8" id="KW-0812">Transmembrane</keyword>
<dbReference type="SUPFAM" id="SSF103473">
    <property type="entry name" value="MFS general substrate transporter"/>
    <property type="match status" value="1"/>
</dbReference>
<feature type="transmembrane region" description="Helical" evidence="8">
    <location>
        <begin position="239"/>
        <end position="257"/>
    </location>
</feature>
<dbReference type="InterPro" id="IPR011701">
    <property type="entry name" value="MFS"/>
</dbReference>
<evidence type="ECO:0000259" key="9">
    <source>
        <dbReference type="PROSITE" id="PS50850"/>
    </source>
</evidence>
<feature type="transmembrane region" description="Helical" evidence="8">
    <location>
        <begin position="123"/>
        <end position="141"/>
    </location>
</feature>
<feature type="transmembrane region" description="Helical" evidence="8">
    <location>
        <begin position="430"/>
        <end position="453"/>
    </location>
</feature>
<feature type="transmembrane region" description="Helical" evidence="8">
    <location>
        <begin position="312"/>
        <end position="332"/>
    </location>
</feature>
<dbReference type="GO" id="GO:0022857">
    <property type="term" value="F:transmembrane transporter activity"/>
    <property type="evidence" value="ECO:0007669"/>
    <property type="project" value="InterPro"/>
</dbReference>
<dbReference type="InterPro" id="IPR020846">
    <property type="entry name" value="MFS_dom"/>
</dbReference>
<evidence type="ECO:0000256" key="3">
    <source>
        <dbReference type="ARBA" id="ARBA00022692"/>
    </source>
</evidence>
<dbReference type="PANTHER" id="PTHR23505">
    <property type="entry name" value="SPINSTER"/>
    <property type="match status" value="1"/>
</dbReference>
<organism evidence="10 11">
    <name type="scientific">[Myrmecia] bisecta</name>
    <dbReference type="NCBI Taxonomy" id="41462"/>
    <lineage>
        <taxon>Eukaryota</taxon>
        <taxon>Viridiplantae</taxon>
        <taxon>Chlorophyta</taxon>
        <taxon>core chlorophytes</taxon>
        <taxon>Trebouxiophyceae</taxon>
        <taxon>Trebouxiales</taxon>
        <taxon>Trebouxiaceae</taxon>
        <taxon>Myrmecia</taxon>
    </lineage>
</organism>
<evidence type="ECO:0000313" key="11">
    <source>
        <dbReference type="Proteomes" id="UP001489004"/>
    </source>
</evidence>
<feature type="transmembrane region" description="Helical" evidence="8">
    <location>
        <begin position="344"/>
        <end position="361"/>
    </location>
</feature>
<keyword evidence="4 8" id="KW-1133">Transmembrane helix</keyword>
<dbReference type="CDD" id="cd17328">
    <property type="entry name" value="MFS_spinster_like"/>
    <property type="match status" value="1"/>
</dbReference>
<gene>
    <name evidence="10" type="ORF">WJX72_008508</name>
</gene>
<feature type="region of interest" description="Disordered" evidence="7">
    <location>
        <begin position="477"/>
        <end position="511"/>
    </location>
</feature>
<accession>A0AAW1QFN9</accession>
<evidence type="ECO:0000256" key="7">
    <source>
        <dbReference type="SAM" id="MobiDB-lite"/>
    </source>
</evidence>
<dbReference type="Proteomes" id="UP001489004">
    <property type="component" value="Unassembled WGS sequence"/>
</dbReference>
<evidence type="ECO:0000256" key="8">
    <source>
        <dbReference type="SAM" id="Phobius"/>
    </source>
</evidence>
<dbReference type="Gene3D" id="1.20.1250.20">
    <property type="entry name" value="MFS general substrate transporter like domains"/>
    <property type="match status" value="1"/>
</dbReference>
<evidence type="ECO:0000256" key="1">
    <source>
        <dbReference type="ARBA" id="ARBA00004141"/>
    </source>
</evidence>
<protein>
    <recommendedName>
        <fullName evidence="9">Major facilitator superfamily (MFS) profile domain-containing protein</fullName>
    </recommendedName>
</protein>
<dbReference type="AlphaFoldDB" id="A0AAW1QFN9"/>
<keyword evidence="5 8" id="KW-0472">Membrane</keyword>
<dbReference type="InterPro" id="IPR036259">
    <property type="entry name" value="MFS_trans_sf"/>
</dbReference>
<dbReference type="PANTHER" id="PTHR23505:SF52">
    <property type="entry name" value="MAJOR FACILITATOR SUPERFAMILY PROTEIN"/>
    <property type="match status" value="1"/>
</dbReference>
<evidence type="ECO:0000256" key="6">
    <source>
        <dbReference type="ARBA" id="ARBA00024338"/>
    </source>
</evidence>
<name>A0AAW1QFN9_9CHLO</name>
<comment type="subcellular location">
    <subcellularLocation>
        <location evidence="1">Membrane</location>
        <topology evidence="1">Multi-pass membrane protein</topology>
    </subcellularLocation>
</comment>
<proteinExistence type="inferred from homology"/>
<reference evidence="10 11" key="1">
    <citation type="journal article" date="2024" name="Nat. Commun.">
        <title>Phylogenomics reveals the evolutionary origins of lichenization in chlorophyte algae.</title>
        <authorList>
            <person name="Puginier C."/>
            <person name="Libourel C."/>
            <person name="Otte J."/>
            <person name="Skaloud P."/>
            <person name="Haon M."/>
            <person name="Grisel S."/>
            <person name="Petersen M."/>
            <person name="Berrin J.G."/>
            <person name="Delaux P.M."/>
            <person name="Dal Grande F."/>
            <person name="Keller J."/>
        </authorList>
    </citation>
    <scope>NUCLEOTIDE SEQUENCE [LARGE SCALE GENOMIC DNA]</scope>
    <source>
        <strain evidence="10 11">SAG 2043</strain>
    </source>
</reference>
<dbReference type="PROSITE" id="PS50850">
    <property type="entry name" value="MFS"/>
    <property type="match status" value="1"/>
</dbReference>
<sequence>MREQHRRKNKRRNVLNMIKRAWRDEKLRTTVCVNLAATLERCDEQILPAVYAFVGASFHASPTALGMVTLSRALVQAVTSPVGGALAHYYDRARVICCGCCIWAACTAGFAACSSLWVACGFAAISGLGLTMVIPTSQSLIADLNPAETRGRAFGYLFMTSALGAMFGSLLGTNAGSARPFGWEGWRAAFMIVAALSLVIGLLNWYGSRDPNFQPDGSSTLEAAGQKSKRNLRAETLKILQMPTFLIIVIQGILGSVPWSAMNFFTFFLQLKGMSNLAASVLIGCFLGANAAGGLLGGWVGDRAARVYPNHGRILITQFSVLVGVPFSLLMIKVLPYSGSPASIAWHALLLVSAGVLKTWAQPGLNNPVFSEIVPPSMRTMIFAFDRCFEGAVAAFATPFVGLLAEKVFGFDGIAEKTGDRETDLRKAHALGSALLCFMAIPWTCCFILYSGLHLTYPRDRRRQALVTADNVVDLTSEHNTLLPPPPWEASSHLEQHRQAVADPANEQQQA</sequence>
<feature type="domain" description="Major facilitator superfamily (MFS) profile" evidence="9">
    <location>
        <begin position="29"/>
        <end position="445"/>
    </location>
</feature>
<evidence type="ECO:0000313" key="10">
    <source>
        <dbReference type="EMBL" id="KAK9820276.1"/>
    </source>
</evidence>
<feature type="transmembrane region" description="Helical" evidence="8">
    <location>
        <begin position="95"/>
        <end position="117"/>
    </location>
</feature>
<dbReference type="GO" id="GO:0016020">
    <property type="term" value="C:membrane"/>
    <property type="evidence" value="ECO:0007669"/>
    <property type="project" value="UniProtKB-SubCell"/>
</dbReference>
<dbReference type="Pfam" id="PF07690">
    <property type="entry name" value="MFS_1"/>
    <property type="match status" value="1"/>
</dbReference>
<feature type="transmembrane region" description="Helical" evidence="8">
    <location>
        <begin position="153"/>
        <end position="173"/>
    </location>
</feature>
<evidence type="ECO:0000256" key="2">
    <source>
        <dbReference type="ARBA" id="ARBA00022448"/>
    </source>
</evidence>
<comment type="similarity">
    <text evidence="6">Belongs to the major facilitator superfamily. Spinster (TC 2.A.1.49) family.</text>
</comment>
<comment type="caution">
    <text evidence="10">The sequence shown here is derived from an EMBL/GenBank/DDBJ whole genome shotgun (WGS) entry which is preliminary data.</text>
</comment>
<keyword evidence="2" id="KW-0813">Transport</keyword>
<evidence type="ECO:0000256" key="4">
    <source>
        <dbReference type="ARBA" id="ARBA00022989"/>
    </source>
</evidence>
<dbReference type="EMBL" id="JALJOR010000003">
    <property type="protein sequence ID" value="KAK9820276.1"/>
    <property type="molecule type" value="Genomic_DNA"/>
</dbReference>
<keyword evidence="11" id="KW-1185">Reference proteome</keyword>
<feature type="transmembrane region" description="Helical" evidence="8">
    <location>
        <begin position="277"/>
        <end position="300"/>
    </location>
</feature>
<feature type="transmembrane region" description="Helical" evidence="8">
    <location>
        <begin position="382"/>
        <end position="405"/>
    </location>
</feature>
<dbReference type="InterPro" id="IPR044770">
    <property type="entry name" value="MFS_spinster-like"/>
</dbReference>
<evidence type="ECO:0000256" key="5">
    <source>
        <dbReference type="ARBA" id="ARBA00023136"/>
    </source>
</evidence>
<feature type="transmembrane region" description="Helical" evidence="8">
    <location>
        <begin position="185"/>
        <end position="206"/>
    </location>
</feature>